<evidence type="ECO:0000313" key="2">
    <source>
        <dbReference type="Proteomes" id="UP000239990"/>
    </source>
</evidence>
<sequence>MTNRANEKQAAEKALSDAITTGRATDASSMSALMDELQRTQDWSAGGKYGLVLLALSGAAGANVTGSTGAFVQSAAVNYLQGLGAAQVKQIADSLGRDPQSEAARAALHGIVGCAGAAGQGAACASGALGASAGTSSTA</sequence>
<organism evidence="1 2">
    <name type="scientific">Achromobacter spanius</name>
    <dbReference type="NCBI Taxonomy" id="217203"/>
    <lineage>
        <taxon>Bacteria</taxon>
        <taxon>Pseudomonadati</taxon>
        <taxon>Pseudomonadota</taxon>
        <taxon>Betaproteobacteria</taxon>
        <taxon>Burkholderiales</taxon>
        <taxon>Alcaligenaceae</taxon>
        <taxon>Achromobacter</taxon>
    </lineage>
</organism>
<reference evidence="1 2" key="1">
    <citation type="submission" date="2018-02" db="EMBL/GenBank/DDBJ databases">
        <title>Draft Genome of Achromobacter spanius stain 6.</title>
        <authorList>
            <person name="Gunasekera T.S."/>
            <person name="Radwan O."/>
            <person name="Ruiz O.N."/>
        </authorList>
    </citation>
    <scope>NUCLEOTIDE SEQUENCE [LARGE SCALE GENOMIC DNA]</scope>
    <source>
        <strain evidence="1 2">6</strain>
    </source>
</reference>
<dbReference type="Proteomes" id="UP000239990">
    <property type="component" value="Unassembled WGS sequence"/>
</dbReference>
<comment type="caution">
    <text evidence="1">The sequence shown here is derived from an EMBL/GenBank/DDBJ whole genome shotgun (WGS) entry which is preliminary data.</text>
</comment>
<proteinExistence type="predicted"/>
<gene>
    <name evidence="1" type="ORF">C4E15_05640</name>
</gene>
<protein>
    <submittedName>
        <fullName evidence="1">Uncharacterized protein</fullName>
    </submittedName>
</protein>
<dbReference type="EMBL" id="PREU01000002">
    <property type="protein sequence ID" value="PPA77503.1"/>
    <property type="molecule type" value="Genomic_DNA"/>
</dbReference>
<name>A0A2S5GXE2_9BURK</name>
<accession>A0A2S5GXE2</accession>
<evidence type="ECO:0000313" key="1">
    <source>
        <dbReference type="EMBL" id="PPA77503.1"/>
    </source>
</evidence>
<dbReference type="AlphaFoldDB" id="A0A2S5GXE2"/>